<name>A0A6G4X9M6_9ACTN</name>
<evidence type="ECO:0000313" key="4">
    <source>
        <dbReference type="Proteomes" id="UP000477722"/>
    </source>
</evidence>
<feature type="signal peptide" evidence="2">
    <location>
        <begin position="1"/>
        <end position="25"/>
    </location>
</feature>
<reference evidence="3 4" key="1">
    <citation type="submission" date="2020-02" db="EMBL/GenBank/DDBJ databases">
        <title>Whole-genome analyses of novel actinobacteria.</title>
        <authorList>
            <person name="Sahin N."/>
            <person name="Tatar D."/>
        </authorList>
    </citation>
    <scope>NUCLEOTIDE SEQUENCE [LARGE SCALE GENOMIC DNA]</scope>
    <source>
        <strain evidence="3 4">SB3404</strain>
    </source>
</reference>
<organism evidence="3 4">
    <name type="scientific">Streptomyces boncukensis</name>
    <dbReference type="NCBI Taxonomy" id="2711219"/>
    <lineage>
        <taxon>Bacteria</taxon>
        <taxon>Bacillati</taxon>
        <taxon>Actinomycetota</taxon>
        <taxon>Actinomycetes</taxon>
        <taxon>Kitasatosporales</taxon>
        <taxon>Streptomycetaceae</taxon>
        <taxon>Streptomyces</taxon>
    </lineage>
</organism>
<dbReference type="PROSITE" id="PS51257">
    <property type="entry name" value="PROKAR_LIPOPROTEIN"/>
    <property type="match status" value="1"/>
</dbReference>
<feature type="region of interest" description="Disordered" evidence="1">
    <location>
        <begin position="26"/>
        <end position="92"/>
    </location>
</feature>
<protein>
    <recommendedName>
        <fullName evidence="5">Lipoprotein</fullName>
    </recommendedName>
</protein>
<evidence type="ECO:0000313" key="3">
    <source>
        <dbReference type="EMBL" id="NGO73560.1"/>
    </source>
</evidence>
<evidence type="ECO:0000256" key="1">
    <source>
        <dbReference type="SAM" id="MobiDB-lite"/>
    </source>
</evidence>
<dbReference type="EMBL" id="JAAKZZ010000785">
    <property type="protein sequence ID" value="NGO73560.1"/>
    <property type="molecule type" value="Genomic_DNA"/>
</dbReference>
<gene>
    <name evidence="3" type="ORF">G5C65_35575</name>
</gene>
<keyword evidence="2" id="KW-0732">Signal</keyword>
<evidence type="ECO:0008006" key="5">
    <source>
        <dbReference type="Google" id="ProtNLM"/>
    </source>
</evidence>
<evidence type="ECO:0000256" key="2">
    <source>
        <dbReference type="SAM" id="SignalP"/>
    </source>
</evidence>
<feature type="compositionally biased region" description="Acidic residues" evidence="1">
    <location>
        <begin position="80"/>
        <end position="92"/>
    </location>
</feature>
<feature type="chain" id="PRO_5026268724" description="Lipoprotein" evidence="2">
    <location>
        <begin position="26"/>
        <end position="247"/>
    </location>
</feature>
<dbReference type="Proteomes" id="UP000477722">
    <property type="component" value="Unassembled WGS sequence"/>
</dbReference>
<comment type="caution">
    <text evidence="3">The sequence shown here is derived from an EMBL/GenBank/DDBJ whole genome shotgun (WGS) entry which is preliminary data.</text>
</comment>
<keyword evidence="4" id="KW-1185">Reference proteome</keyword>
<proteinExistence type="predicted"/>
<feature type="compositionally biased region" description="Low complexity" evidence="1">
    <location>
        <begin position="26"/>
        <end position="53"/>
    </location>
</feature>
<dbReference type="AlphaFoldDB" id="A0A6G4X9M6"/>
<accession>A0A6G4X9M6</accession>
<sequence length="247" mass="25772">MRHGFRSPAPRSSGVVALALLGALAAGCGDDTGSDPGSDSPSASAPRSAEPDSGPLGKTEVRKALLTVGDFPAGWSRTDLDDDGTSDLDAEDETCDRFLDTLDGDDARTDASRDFEKSHTGPFVSSGVASYGTGRAKKVMRDFARLGSECRAFTSKDEDDGSEVAFTVKPLSMPDFGDESEALRLTGKARGGASAKEMTLTVDLVLARVGPSTTGVANMSVLGSDSQVTAEVMERAVSRLRRVQDDG</sequence>